<evidence type="ECO:0008006" key="3">
    <source>
        <dbReference type="Google" id="ProtNLM"/>
    </source>
</evidence>
<dbReference type="RefSeq" id="WP_091616008.1">
    <property type="nucleotide sequence ID" value="NZ_FMCX01000014.1"/>
</dbReference>
<proteinExistence type="predicted"/>
<reference evidence="2" key="1">
    <citation type="submission" date="2016-06" db="EMBL/GenBank/DDBJ databases">
        <authorList>
            <person name="Varghese N."/>
            <person name="Submissions Spin"/>
        </authorList>
    </citation>
    <scope>NUCLEOTIDE SEQUENCE [LARGE SCALE GENOMIC DNA]</scope>
    <source>
        <strain evidence="2">DSM 44830</strain>
    </source>
</reference>
<evidence type="ECO:0000313" key="2">
    <source>
        <dbReference type="Proteomes" id="UP000199504"/>
    </source>
</evidence>
<dbReference type="Proteomes" id="UP000199504">
    <property type="component" value="Unassembled WGS sequence"/>
</dbReference>
<dbReference type="OrthoDB" id="7060651at2"/>
<dbReference type="AlphaFoldDB" id="A0A1C5ANF5"/>
<organism evidence="1 2">
    <name type="scientific">Micromonospora mirobrigensis</name>
    <dbReference type="NCBI Taxonomy" id="262898"/>
    <lineage>
        <taxon>Bacteria</taxon>
        <taxon>Bacillati</taxon>
        <taxon>Actinomycetota</taxon>
        <taxon>Actinomycetes</taxon>
        <taxon>Micromonosporales</taxon>
        <taxon>Micromonosporaceae</taxon>
        <taxon>Micromonospora</taxon>
    </lineage>
</organism>
<accession>A0A1C5ANF5</accession>
<gene>
    <name evidence="1" type="ORF">GA0070564_11458</name>
</gene>
<evidence type="ECO:0000313" key="1">
    <source>
        <dbReference type="EMBL" id="SCF46772.1"/>
    </source>
</evidence>
<sequence length="164" mass="18388">MISLPHEPSGLTKATWTDADFPEMGWHDCRIHAVSVGEYEDDTLPPGRLLLDLDYIVRWVPPADGESPFDFWIAPATLVFEQACQIDGRLGPLDDLLEIADIHRLDPTGGGPERWWHIEGQNFDLRLRAAGYTQYLRLPPRQVGRQVLTAGERGGPSLAERSFA</sequence>
<name>A0A1C5ANF5_9ACTN</name>
<keyword evidence="2" id="KW-1185">Reference proteome</keyword>
<protein>
    <recommendedName>
        <fullName evidence="3">Immunity protein 50</fullName>
    </recommendedName>
</protein>
<dbReference type="EMBL" id="FMCX01000014">
    <property type="protein sequence ID" value="SCF46772.1"/>
    <property type="molecule type" value="Genomic_DNA"/>
</dbReference>